<dbReference type="InterPro" id="IPR036890">
    <property type="entry name" value="HATPase_C_sf"/>
</dbReference>
<accession>A0A7J7IGQ4</accession>
<dbReference type="NCBIfam" id="TIGR00585">
    <property type="entry name" value="mutl"/>
    <property type="match status" value="1"/>
</dbReference>
<dbReference type="InterPro" id="IPR020568">
    <property type="entry name" value="Ribosomal_Su5_D2-typ_SF"/>
</dbReference>
<evidence type="ECO:0000256" key="2">
    <source>
        <dbReference type="ARBA" id="ARBA00022763"/>
    </source>
</evidence>
<dbReference type="Pfam" id="PF08676">
    <property type="entry name" value="MutL_C"/>
    <property type="match status" value="1"/>
</dbReference>
<dbReference type="PANTHER" id="PTHR10073">
    <property type="entry name" value="DNA MISMATCH REPAIR PROTEIN MLH, PMS, MUTL"/>
    <property type="match status" value="1"/>
</dbReference>
<evidence type="ECO:0000256" key="3">
    <source>
        <dbReference type="ARBA" id="ARBA00023204"/>
    </source>
</evidence>
<dbReference type="GO" id="GO:0006298">
    <property type="term" value="P:mismatch repair"/>
    <property type="evidence" value="ECO:0007669"/>
    <property type="project" value="InterPro"/>
</dbReference>
<keyword evidence="2" id="KW-0227">DNA damage</keyword>
<dbReference type="Gene3D" id="3.30.565.10">
    <property type="entry name" value="Histidine kinase-like ATPase, C-terminal domain"/>
    <property type="match status" value="1"/>
</dbReference>
<comment type="similarity">
    <text evidence="1">Belongs to the DNA mismatch repair MutL/HexB family.</text>
</comment>
<feature type="domain" description="DNA mismatch repair protein S5" evidence="5">
    <location>
        <begin position="286"/>
        <end position="398"/>
    </location>
</feature>
<dbReference type="InterPro" id="IPR014721">
    <property type="entry name" value="Ribsml_uS5_D2-typ_fold_subgr"/>
</dbReference>
<comment type="caution">
    <text evidence="6">The sequence shown here is derived from an EMBL/GenBank/DDBJ whole genome shotgun (WGS) entry which is preliminary data.</text>
</comment>
<dbReference type="Pfam" id="PF13589">
    <property type="entry name" value="HATPase_c_3"/>
    <property type="match status" value="1"/>
</dbReference>
<dbReference type="EMBL" id="VWRR01000011">
    <property type="protein sequence ID" value="KAF6002208.1"/>
    <property type="molecule type" value="Genomic_DNA"/>
</dbReference>
<protein>
    <recommendedName>
        <fullName evidence="8">DNA mismatch repair protein MutL</fullName>
    </recommendedName>
</protein>
<gene>
    <name evidence="6" type="ORF">F1559_002566</name>
</gene>
<dbReference type="InterPro" id="IPR013507">
    <property type="entry name" value="DNA_mismatch_S5_2-like"/>
</dbReference>
<dbReference type="SUPFAM" id="SSF118116">
    <property type="entry name" value="DNA mismatch repair protein MutL"/>
    <property type="match status" value="1"/>
</dbReference>
<dbReference type="InterPro" id="IPR042120">
    <property type="entry name" value="MutL_C_dimsub"/>
</dbReference>
<proteinExistence type="inferred from homology"/>
<organism evidence="6 7">
    <name type="scientific">Cyanidiococcus yangmingshanensis</name>
    <dbReference type="NCBI Taxonomy" id="2690220"/>
    <lineage>
        <taxon>Eukaryota</taxon>
        <taxon>Rhodophyta</taxon>
        <taxon>Bangiophyceae</taxon>
        <taxon>Cyanidiales</taxon>
        <taxon>Cyanidiaceae</taxon>
        <taxon>Cyanidiococcus</taxon>
    </lineage>
</organism>
<evidence type="ECO:0000256" key="1">
    <source>
        <dbReference type="ARBA" id="ARBA00006082"/>
    </source>
</evidence>
<dbReference type="InterPro" id="IPR038973">
    <property type="entry name" value="MutL/Mlh/Pms-like"/>
</dbReference>
<dbReference type="InterPro" id="IPR014790">
    <property type="entry name" value="MutL_C"/>
</dbReference>
<dbReference type="Gene3D" id="3.30.230.10">
    <property type="match status" value="1"/>
</dbReference>
<keyword evidence="7" id="KW-1185">Reference proteome</keyword>
<dbReference type="GO" id="GO:0030983">
    <property type="term" value="F:mismatched DNA binding"/>
    <property type="evidence" value="ECO:0007669"/>
    <property type="project" value="InterPro"/>
</dbReference>
<dbReference type="GO" id="GO:0005524">
    <property type="term" value="F:ATP binding"/>
    <property type="evidence" value="ECO:0007669"/>
    <property type="project" value="InterPro"/>
</dbReference>
<dbReference type="PANTHER" id="PTHR10073:SF12">
    <property type="entry name" value="DNA MISMATCH REPAIR PROTEIN MLH1"/>
    <property type="match status" value="1"/>
</dbReference>
<evidence type="ECO:0000259" key="5">
    <source>
        <dbReference type="SMART" id="SM01340"/>
    </source>
</evidence>
<dbReference type="SUPFAM" id="SSF54211">
    <property type="entry name" value="Ribosomal protein S5 domain 2-like"/>
    <property type="match status" value="1"/>
</dbReference>
<evidence type="ECO:0008006" key="8">
    <source>
        <dbReference type="Google" id="ProtNLM"/>
    </source>
</evidence>
<dbReference type="OrthoDB" id="2771at2759"/>
<keyword evidence="3" id="KW-0234">DNA repair</keyword>
<dbReference type="Gene3D" id="3.30.1370.100">
    <property type="entry name" value="MutL, C-terminal domain, regulatory subdomain"/>
    <property type="match status" value="1"/>
</dbReference>
<dbReference type="GO" id="GO:0032300">
    <property type="term" value="C:mismatch repair complex"/>
    <property type="evidence" value="ECO:0007669"/>
    <property type="project" value="InterPro"/>
</dbReference>
<dbReference type="GO" id="GO:0016887">
    <property type="term" value="F:ATP hydrolysis activity"/>
    <property type="evidence" value="ECO:0007669"/>
    <property type="project" value="InterPro"/>
</dbReference>
<evidence type="ECO:0000313" key="7">
    <source>
        <dbReference type="Proteomes" id="UP000530660"/>
    </source>
</evidence>
<dbReference type="SUPFAM" id="SSF55874">
    <property type="entry name" value="ATPase domain of HSP90 chaperone/DNA topoisomerase II/histidine kinase"/>
    <property type="match status" value="1"/>
</dbReference>
<feature type="domain" description="MutL C-terminal dimerisation" evidence="4">
    <location>
        <begin position="443"/>
        <end position="589"/>
    </location>
</feature>
<dbReference type="AlphaFoldDB" id="A0A7J7IGQ4"/>
<dbReference type="CDD" id="cd00782">
    <property type="entry name" value="MutL_Trans"/>
    <property type="match status" value="1"/>
</dbReference>
<dbReference type="SMART" id="SM01340">
    <property type="entry name" value="DNA_mis_repair"/>
    <property type="match status" value="1"/>
</dbReference>
<dbReference type="InterPro" id="IPR002099">
    <property type="entry name" value="MutL/Mlh/PMS"/>
</dbReference>
<reference evidence="6 7" key="1">
    <citation type="journal article" date="2020" name="J. Phycol.">
        <title>Comparative genome analysis reveals Cyanidiococcus gen. nov., a new extremophilic red algal genus sister to Cyanidioschyzon (Cyanidioschyzonaceae, Rhodophyta).</title>
        <authorList>
            <person name="Liu S.-L."/>
            <person name="Chiang Y.-R."/>
            <person name="Yoon H.S."/>
            <person name="Fu H.-Y."/>
        </authorList>
    </citation>
    <scope>NUCLEOTIDE SEQUENCE [LARGE SCALE GENOMIC DNA]</scope>
    <source>
        <strain evidence="6 7">THAL066</strain>
    </source>
</reference>
<dbReference type="InterPro" id="IPR042121">
    <property type="entry name" value="MutL_C_regsub"/>
</dbReference>
<evidence type="ECO:0000313" key="6">
    <source>
        <dbReference type="EMBL" id="KAF6002208.1"/>
    </source>
</evidence>
<dbReference type="GO" id="GO:0140664">
    <property type="term" value="F:ATP-dependent DNA damage sensor activity"/>
    <property type="evidence" value="ECO:0007669"/>
    <property type="project" value="InterPro"/>
</dbReference>
<dbReference type="Gene3D" id="3.30.1540.20">
    <property type="entry name" value="MutL, C-terminal domain, dimerisation subdomain"/>
    <property type="match status" value="1"/>
</dbReference>
<sequence>MNKTGSSCIRQAPSTRSFPVHFCSVVKRARRSGLVRPEQPLLCRRKRFHKGLRLVLRVEVLPKEVIQRIASGEVIDTPVAAVRELVENSLDAEATRIEIEVNFDVCDITVRDNGHGMRPHDLENCILQNATSKLRSLEELETGQVRTLGFRGQGLWAISQLCESLQIRTASEGSPCGYMIDYNARNGTTDPVQPVAMSSGTIVQVRGLFQGQQFAMRLAAMPRKTQLRQQLLSFVQATALCHPSVSWRVREGGRNVLVLFGDHHFLDEESEEESAKRALIRMFSQITDILPEECGAFLDRHACCVLAYPDRGHHRVRADAVTVAVNGRAVQNAELQSAVLSHMRRSVPSGRFPIVFVHLRCPGEDVDWNIRPMKTEMRLKNLDQWLQRIRESIDRCFSIPLSELSSADSLAGIYARNAMEAENSAFDGLPHISMHPSLLKLEVVAQIANTYILATNPELGDLWIVEQHTAHERVLYEKFSAQSNRLTSDTVELPVPIIVRAPFAETDVDGIRDSLGIHMTVFGPMEWKVERIPRMFLENGILDLESRNVKRVAEQSFQYLLQTLKSASDLEDQIAFLACKAAVKNGTPLSLERMQWIVNAWLETRAPRTCPHGRPTFRQLNAKELEIFFQRRYTPRGSVDDPRGSVPSRHAPC</sequence>
<evidence type="ECO:0000259" key="4">
    <source>
        <dbReference type="SMART" id="SM00853"/>
    </source>
</evidence>
<dbReference type="InterPro" id="IPR037198">
    <property type="entry name" value="MutL_C_sf"/>
</dbReference>
<dbReference type="NCBIfam" id="NF000951">
    <property type="entry name" value="PRK00095.2-1"/>
    <property type="match status" value="1"/>
</dbReference>
<dbReference type="SMART" id="SM00853">
    <property type="entry name" value="MutL_C"/>
    <property type="match status" value="1"/>
</dbReference>
<dbReference type="Pfam" id="PF01119">
    <property type="entry name" value="DNA_mis_repair"/>
    <property type="match status" value="1"/>
</dbReference>
<name>A0A7J7IGQ4_9RHOD</name>
<dbReference type="Proteomes" id="UP000530660">
    <property type="component" value="Unassembled WGS sequence"/>
</dbReference>